<dbReference type="Proteomes" id="UP000281406">
    <property type="component" value="Unassembled WGS sequence"/>
</dbReference>
<accession>A0A3N0XFX3</accession>
<evidence type="ECO:0000256" key="1">
    <source>
        <dbReference type="SAM" id="MobiDB-lite"/>
    </source>
</evidence>
<reference evidence="2 3" key="1">
    <citation type="submission" date="2018-10" db="EMBL/GenBank/DDBJ databases">
        <title>Genome assembly for a Yunnan-Guizhou Plateau 3E fish, Anabarilius grahami (Regan), and its evolutionary and genetic applications.</title>
        <authorList>
            <person name="Jiang W."/>
        </authorList>
    </citation>
    <scope>NUCLEOTIDE SEQUENCE [LARGE SCALE GENOMIC DNA]</scope>
    <source>
        <strain evidence="2">AG-KIZ</strain>
        <tissue evidence="2">Muscle</tissue>
    </source>
</reference>
<feature type="region of interest" description="Disordered" evidence="1">
    <location>
        <begin position="25"/>
        <end position="61"/>
    </location>
</feature>
<evidence type="ECO:0000313" key="2">
    <source>
        <dbReference type="EMBL" id="ROI16276.1"/>
    </source>
</evidence>
<comment type="caution">
    <text evidence="2">The sequence shown here is derived from an EMBL/GenBank/DDBJ whole genome shotgun (WGS) entry which is preliminary data.</text>
</comment>
<dbReference type="EMBL" id="RJVU01075544">
    <property type="protein sequence ID" value="ROI16276.1"/>
    <property type="molecule type" value="Genomic_DNA"/>
</dbReference>
<proteinExistence type="predicted"/>
<protein>
    <submittedName>
        <fullName evidence="2">Uncharacterized protein</fullName>
    </submittedName>
</protein>
<dbReference type="AlphaFoldDB" id="A0A3N0XFX3"/>
<feature type="compositionally biased region" description="Low complexity" evidence="1">
    <location>
        <begin position="48"/>
        <end position="61"/>
    </location>
</feature>
<evidence type="ECO:0000313" key="3">
    <source>
        <dbReference type="Proteomes" id="UP000281406"/>
    </source>
</evidence>
<organism evidence="2 3">
    <name type="scientific">Anabarilius grahami</name>
    <name type="common">Kanglang fish</name>
    <name type="synonym">Barilius grahami</name>
    <dbReference type="NCBI Taxonomy" id="495550"/>
    <lineage>
        <taxon>Eukaryota</taxon>
        <taxon>Metazoa</taxon>
        <taxon>Chordata</taxon>
        <taxon>Craniata</taxon>
        <taxon>Vertebrata</taxon>
        <taxon>Euteleostomi</taxon>
        <taxon>Actinopterygii</taxon>
        <taxon>Neopterygii</taxon>
        <taxon>Teleostei</taxon>
        <taxon>Ostariophysi</taxon>
        <taxon>Cypriniformes</taxon>
        <taxon>Xenocyprididae</taxon>
        <taxon>Xenocypridinae</taxon>
        <taxon>Xenocypridinae incertae sedis</taxon>
        <taxon>Anabarilius</taxon>
    </lineage>
</organism>
<sequence length="88" mass="9774">MKERRDNRTTEDVAIIVTFHSDTHKDEERYGGFSPRADKREDERQFAGTLSTSSSGSRGESFQLCRAAQAKSEKLKGVIHSLITLSGG</sequence>
<keyword evidence="3" id="KW-1185">Reference proteome</keyword>
<gene>
    <name evidence="2" type="ORF">DPX16_12394</name>
</gene>
<feature type="compositionally biased region" description="Basic and acidic residues" evidence="1">
    <location>
        <begin position="25"/>
        <end position="45"/>
    </location>
</feature>
<name>A0A3N0XFX3_ANAGA</name>